<dbReference type="Proteomes" id="UP001470230">
    <property type="component" value="Unassembled WGS sequence"/>
</dbReference>
<accession>A0ABR2JUC6</accession>
<feature type="compositionally biased region" description="Basic and acidic residues" evidence="2">
    <location>
        <begin position="121"/>
        <end position="130"/>
    </location>
</feature>
<sequence>MDETKEKTDAFADGINDIDYNKLNYTEKTQEINPKSTNSNDFDKQNSNDEECIDSNSKHEKIKYQDDNINKAIEAFNKNETNSLHDLASSLIGAMMGPNKEECDEENQNISQCNNSSASDTNEKETKTETETEIEYDTEQKNESEITLINVLTETDPIPPNSDYENSLNSIFNKGSQKLINGNKDAINEPTFQTGLDNPSTTKRPSSSQLPKRTSSTRITNRTRKVITSNSKRNCQRPSTASGVRSSHQNSFLSENSSLPSEEELHAALDLMIQKGVLPDAEIRPEVINYARKLGSKKMLEESYDEAGEIDVAIDIMFTSIEEDRIKEEEIIKAAELQSRFDHAISKKKETQDKYIEMINDEQNRYKEKYDEIIKRHSLEIESFKDEWRNPDRVKTFNKPSSKLFQMRKQQKSMALLHDFQNAKQMKKMADQLEKQEADAALNRAKEAMKIEYQLIIERQQKELFCLKENHDKNMNTIKMSQGKDEELVQNTMQLLKFKIEASKTSRKPRLMVPVPKQRPTTSQSVPTTGMITYRTRSQLNNFRKESDKSRLPLKFEFVDQKVRKVQMQSQ</sequence>
<evidence type="ECO:0000313" key="3">
    <source>
        <dbReference type="EMBL" id="KAK8882238.1"/>
    </source>
</evidence>
<feature type="compositionally biased region" description="Polar residues" evidence="2">
    <location>
        <begin position="226"/>
        <end position="252"/>
    </location>
</feature>
<feature type="region of interest" description="Disordered" evidence="2">
    <location>
        <begin position="29"/>
        <end position="59"/>
    </location>
</feature>
<dbReference type="PANTHER" id="PTHR47026">
    <property type="entry name" value="PIGMENTOSA GTPASE REGULATOR-LIKE PROTEIN, PUTATIVE-RELATED"/>
    <property type="match status" value="1"/>
</dbReference>
<reference evidence="3 4" key="1">
    <citation type="submission" date="2024-04" db="EMBL/GenBank/DDBJ databases">
        <title>Tritrichomonas musculus Genome.</title>
        <authorList>
            <person name="Alves-Ferreira E."/>
            <person name="Grigg M."/>
            <person name="Lorenzi H."/>
            <person name="Galac M."/>
        </authorList>
    </citation>
    <scope>NUCLEOTIDE SEQUENCE [LARGE SCALE GENOMIC DNA]</scope>
    <source>
        <strain evidence="3 4">EAF2021</strain>
    </source>
</reference>
<evidence type="ECO:0000256" key="1">
    <source>
        <dbReference type="SAM" id="Coils"/>
    </source>
</evidence>
<feature type="compositionally biased region" description="Polar residues" evidence="2">
    <location>
        <begin position="29"/>
        <end position="40"/>
    </location>
</feature>
<feature type="region of interest" description="Disordered" evidence="2">
    <location>
        <begin position="182"/>
        <end position="259"/>
    </location>
</feature>
<organism evidence="3 4">
    <name type="scientific">Tritrichomonas musculus</name>
    <dbReference type="NCBI Taxonomy" id="1915356"/>
    <lineage>
        <taxon>Eukaryota</taxon>
        <taxon>Metamonada</taxon>
        <taxon>Parabasalia</taxon>
        <taxon>Tritrichomonadida</taxon>
        <taxon>Tritrichomonadidae</taxon>
        <taxon>Tritrichomonas</taxon>
    </lineage>
</organism>
<evidence type="ECO:0000313" key="4">
    <source>
        <dbReference type="Proteomes" id="UP001470230"/>
    </source>
</evidence>
<comment type="caution">
    <text evidence="3">The sequence shown here is derived from an EMBL/GenBank/DDBJ whole genome shotgun (WGS) entry which is preliminary data.</text>
</comment>
<dbReference type="PANTHER" id="PTHR47026:SF2">
    <property type="entry name" value="FLAGELLAR ASSOCIATED PROTEIN"/>
    <property type="match status" value="1"/>
</dbReference>
<feature type="compositionally biased region" description="Polar residues" evidence="2">
    <location>
        <begin position="108"/>
        <end position="120"/>
    </location>
</feature>
<keyword evidence="1" id="KW-0175">Coiled coil</keyword>
<proteinExistence type="predicted"/>
<dbReference type="EMBL" id="JAPFFF010000009">
    <property type="protein sequence ID" value="KAK8882238.1"/>
    <property type="molecule type" value="Genomic_DNA"/>
</dbReference>
<protein>
    <submittedName>
        <fullName evidence="3">Uncharacterized protein</fullName>
    </submittedName>
</protein>
<feature type="region of interest" description="Disordered" evidence="2">
    <location>
        <begin position="97"/>
        <end position="142"/>
    </location>
</feature>
<name>A0ABR2JUC6_9EUKA</name>
<gene>
    <name evidence="3" type="ORF">M9Y10_044879</name>
</gene>
<keyword evidence="4" id="KW-1185">Reference proteome</keyword>
<evidence type="ECO:0000256" key="2">
    <source>
        <dbReference type="SAM" id="MobiDB-lite"/>
    </source>
</evidence>
<feature type="coiled-coil region" evidence="1">
    <location>
        <begin position="334"/>
        <end position="387"/>
    </location>
</feature>
<feature type="compositionally biased region" description="Polar residues" evidence="2">
    <location>
        <begin position="190"/>
        <end position="212"/>
    </location>
</feature>